<dbReference type="GO" id="GO:0006355">
    <property type="term" value="P:regulation of DNA-templated transcription"/>
    <property type="evidence" value="ECO:0007669"/>
    <property type="project" value="InterPro"/>
</dbReference>
<keyword evidence="3" id="KW-0472">Membrane</keyword>
<dbReference type="Gene3D" id="1.10.10.10">
    <property type="entry name" value="Winged helix-like DNA-binding domain superfamily/Winged helix DNA-binding domain"/>
    <property type="match status" value="1"/>
</dbReference>
<dbReference type="GO" id="GO:0000160">
    <property type="term" value="P:phosphorelay signal transduction system"/>
    <property type="evidence" value="ECO:0007669"/>
    <property type="project" value="InterPro"/>
</dbReference>
<dbReference type="GO" id="GO:0003677">
    <property type="term" value="F:DNA binding"/>
    <property type="evidence" value="ECO:0007669"/>
    <property type="project" value="UniProtKB-UniRule"/>
</dbReference>
<dbReference type="OrthoDB" id="5904978at2"/>
<keyword evidence="1 2" id="KW-0238">DNA-binding</keyword>
<dbReference type="RefSeq" id="WP_105062327.1">
    <property type="nucleotide sequence ID" value="NZ_MSCJ01000003.1"/>
</dbReference>
<dbReference type="Proteomes" id="UP000238730">
    <property type="component" value="Unassembled WGS sequence"/>
</dbReference>
<dbReference type="InterPro" id="IPR036388">
    <property type="entry name" value="WH-like_DNA-bd_sf"/>
</dbReference>
<evidence type="ECO:0000313" key="6">
    <source>
        <dbReference type="Proteomes" id="UP000238730"/>
    </source>
</evidence>
<evidence type="ECO:0000259" key="4">
    <source>
        <dbReference type="PROSITE" id="PS51755"/>
    </source>
</evidence>
<dbReference type="InterPro" id="IPR016032">
    <property type="entry name" value="Sig_transdc_resp-reg_C-effctor"/>
</dbReference>
<feature type="DNA-binding region" description="OmpR/PhoB-type" evidence="2">
    <location>
        <begin position="4"/>
        <end position="102"/>
    </location>
</feature>
<accession>A0A2S7VK24</accession>
<evidence type="ECO:0000313" key="5">
    <source>
        <dbReference type="EMBL" id="PQJ62524.1"/>
    </source>
</evidence>
<dbReference type="InterPro" id="IPR001867">
    <property type="entry name" value="OmpR/PhoB-type_DNA-bd"/>
</dbReference>
<gene>
    <name evidence="5" type="ORF">BTO08_20055</name>
</gene>
<dbReference type="Pfam" id="PF00486">
    <property type="entry name" value="Trans_reg_C"/>
    <property type="match status" value="1"/>
</dbReference>
<evidence type="ECO:0000256" key="3">
    <source>
        <dbReference type="SAM" id="Phobius"/>
    </source>
</evidence>
<dbReference type="SMART" id="SM00862">
    <property type="entry name" value="Trans_reg_C"/>
    <property type="match status" value="1"/>
</dbReference>
<feature type="transmembrane region" description="Helical" evidence="3">
    <location>
        <begin position="126"/>
        <end position="144"/>
    </location>
</feature>
<proteinExistence type="predicted"/>
<protein>
    <submittedName>
        <fullName evidence="5">Transcriptional regulator</fullName>
    </submittedName>
</protein>
<evidence type="ECO:0000256" key="2">
    <source>
        <dbReference type="PROSITE-ProRule" id="PRU01091"/>
    </source>
</evidence>
<dbReference type="AlphaFoldDB" id="A0A2S7VK24"/>
<dbReference type="EMBL" id="MSCJ01000003">
    <property type="protein sequence ID" value="PQJ62524.1"/>
    <property type="molecule type" value="Genomic_DNA"/>
</dbReference>
<keyword evidence="3" id="KW-0812">Transmembrane</keyword>
<keyword evidence="3" id="KW-1133">Transmembrane helix</keyword>
<dbReference type="CDD" id="cd00383">
    <property type="entry name" value="trans_reg_C"/>
    <property type="match status" value="1"/>
</dbReference>
<dbReference type="PROSITE" id="PS51755">
    <property type="entry name" value="OMPR_PHOB"/>
    <property type="match status" value="1"/>
</dbReference>
<name>A0A2S7VK24_PHOAN</name>
<evidence type="ECO:0000256" key="1">
    <source>
        <dbReference type="ARBA" id="ARBA00023125"/>
    </source>
</evidence>
<dbReference type="SUPFAM" id="SSF46894">
    <property type="entry name" value="C-terminal effector domain of the bipartite response regulators"/>
    <property type="match status" value="1"/>
</dbReference>
<reference evidence="5 6" key="1">
    <citation type="submission" date="2016-12" db="EMBL/GenBank/DDBJ databases">
        <title>Diversity of luminous bacteria.</title>
        <authorList>
            <person name="Yoshizawa S."/>
            <person name="Kogure K."/>
        </authorList>
    </citation>
    <scope>NUCLEOTIDE SEQUENCE [LARGE SCALE GENOMIC DNA]</scope>
    <source>
        <strain evidence="5 6">LC1-200</strain>
    </source>
</reference>
<feature type="domain" description="OmpR/PhoB-type" evidence="4">
    <location>
        <begin position="4"/>
        <end position="102"/>
    </location>
</feature>
<organism evidence="5 6">
    <name type="scientific">Photobacterium angustum</name>
    <dbReference type="NCBI Taxonomy" id="661"/>
    <lineage>
        <taxon>Bacteria</taxon>
        <taxon>Pseudomonadati</taxon>
        <taxon>Pseudomonadota</taxon>
        <taxon>Gammaproteobacteria</taxon>
        <taxon>Vibrionales</taxon>
        <taxon>Vibrionaceae</taxon>
        <taxon>Photobacterium</taxon>
    </lineage>
</organism>
<comment type="caution">
    <text evidence="5">The sequence shown here is derived from an EMBL/GenBank/DDBJ whole genome shotgun (WGS) entry which is preliminary data.</text>
</comment>
<sequence length="427" mass="48918">MPNTEQIRFQTNVCYIESQGVLKTPESTLKLNLSEQYILSYLIDNYGKPVTKDELLNVGWPDRIVTEASLFQVIRALRVKLNEEKKGDVIETLPRVGYQIREFTRETVDLSESQRLSPLKKVGKKTVVLSAISLAVIISGIAWMKYPYSGSPKNYLIDKDRVGSNDFTYITSNAEDLADLRGKVKDIINQQTDKYGEITTKNQRVYLYKTDSFYSAAWCTVDSNKVCKKNSDFSYKIVPDEWSTFENIVVNNKKIYHGTPIIHTENTQEPTSIAYTSYIDKSGIQSQVTHLFLTPTNKNGIFNYSMMSFIQEKETGMFHPLSISAAKAILYDKSSQFLKTVKIEPEMFHWSYQPSANFDEKKSLALKHSNLIEQGFKNNKPFFSYLVYEQPHLVLMLDNTTGFVWNNTSEEDSSVIFSYRSSSAKNK</sequence>